<accession>A0A150LI76</accession>
<dbReference type="STRING" id="46224.B4102_2095"/>
<evidence type="ECO:0000256" key="3">
    <source>
        <dbReference type="ARBA" id="ARBA00007931"/>
    </source>
</evidence>
<gene>
    <name evidence="9" type="ORF">B4102_2095</name>
</gene>
<reference evidence="9 10" key="1">
    <citation type="submission" date="2016-01" db="EMBL/GenBank/DDBJ databases">
        <title>Genome Sequences of Twelve Sporeforming Bacillus Species Isolated from Foods.</title>
        <authorList>
            <person name="Berendsen E.M."/>
            <person name="Wells-Bennik M.H."/>
            <person name="Krawcyk A.O."/>
            <person name="De Jong A."/>
            <person name="Holsappel S."/>
            <person name="Eijlander R.T."/>
            <person name="Kuipers O.P."/>
        </authorList>
    </citation>
    <scope>NUCLEOTIDE SEQUENCE [LARGE SCALE GENOMIC DNA]</scope>
    <source>
        <strain evidence="9 10">B4102</strain>
    </source>
</reference>
<proteinExistence type="inferred from homology"/>
<dbReference type="PATRIC" id="fig|46224.3.peg.1354"/>
<evidence type="ECO:0000256" key="4">
    <source>
        <dbReference type="ARBA" id="ARBA00022692"/>
    </source>
</evidence>
<organism evidence="9 10">
    <name type="scientific">Heyndrickxia sporothermodurans</name>
    <dbReference type="NCBI Taxonomy" id="46224"/>
    <lineage>
        <taxon>Bacteria</taxon>
        <taxon>Bacillati</taxon>
        <taxon>Bacillota</taxon>
        <taxon>Bacilli</taxon>
        <taxon>Bacillales</taxon>
        <taxon>Bacillaceae</taxon>
        <taxon>Heyndrickxia</taxon>
    </lineage>
</organism>
<dbReference type="AlphaFoldDB" id="A0A150LI76"/>
<comment type="caution">
    <text evidence="9">The sequence shown here is derived from an EMBL/GenBank/DDBJ whole genome shotgun (WGS) entry which is preliminary data.</text>
</comment>
<comment type="subcellular location">
    <subcellularLocation>
        <location evidence="2">Membrane</location>
        <topology evidence="2">Multi-pass membrane protein</topology>
    </subcellularLocation>
</comment>
<dbReference type="InterPro" id="IPR008915">
    <property type="entry name" value="Peptidase_M50"/>
</dbReference>
<keyword evidence="6 7" id="KW-0472">Membrane</keyword>
<dbReference type="GO" id="GO:0006508">
    <property type="term" value="P:proteolysis"/>
    <property type="evidence" value="ECO:0007669"/>
    <property type="project" value="InterPro"/>
</dbReference>
<feature type="domain" description="Peptidase M50" evidence="8">
    <location>
        <begin position="8"/>
        <end position="97"/>
    </location>
</feature>
<dbReference type="GO" id="GO:0016020">
    <property type="term" value="C:membrane"/>
    <property type="evidence" value="ECO:0007669"/>
    <property type="project" value="UniProtKB-SubCell"/>
</dbReference>
<dbReference type="EMBL" id="LQYN01000002">
    <property type="protein sequence ID" value="KYD11709.1"/>
    <property type="molecule type" value="Genomic_DNA"/>
</dbReference>
<evidence type="ECO:0000256" key="5">
    <source>
        <dbReference type="ARBA" id="ARBA00022989"/>
    </source>
</evidence>
<dbReference type="Proteomes" id="UP000075666">
    <property type="component" value="Unassembled WGS sequence"/>
</dbReference>
<evidence type="ECO:0000256" key="6">
    <source>
        <dbReference type="ARBA" id="ARBA00023136"/>
    </source>
</evidence>
<feature type="transmembrane region" description="Helical" evidence="7">
    <location>
        <begin position="105"/>
        <end position="125"/>
    </location>
</feature>
<feature type="transmembrane region" description="Helical" evidence="7">
    <location>
        <begin position="51"/>
        <end position="68"/>
    </location>
</feature>
<keyword evidence="10" id="KW-1185">Reference proteome</keyword>
<sequence>MIILIFLLIAAPITVFIHELGHALGSYLMKADKIELNIGAGPKLFSIQNRKWTICIYIFYMLGAHTASERYPYFSKTEQIVISAFGPLLNGVIGLIVQQWNPVDHLGICQLFALFNFWLFFINLIPFRIGIRQSDGYTILKAMRQK</sequence>
<keyword evidence="5 7" id="KW-1133">Transmembrane helix</keyword>
<evidence type="ECO:0000256" key="2">
    <source>
        <dbReference type="ARBA" id="ARBA00004141"/>
    </source>
</evidence>
<comment type="similarity">
    <text evidence="3">Belongs to the peptidase M50B family.</text>
</comment>
<evidence type="ECO:0000313" key="10">
    <source>
        <dbReference type="Proteomes" id="UP000075666"/>
    </source>
</evidence>
<evidence type="ECO:0000259" key="8">
    <source>
        <dbReference type="Pfam" id="PF02163"/>
    </source>
</evidence>
<comment type="cofactor">
    <cofactor evidence="1">
        <name>Zn(2+)</name>
        <dbReference type="ChEBI" id="CHEBI:29105"/>
    </cofactor>
</comment>
<keyword evidence="4 7" id="KW-0812">Transmembrane</keyword>
<evidence type="ECO:0000313" key="9">
    <source>
        <dbReference type="EMBL" id="KYD11709.1"/>
    </source>
</evidence>
<protein>
    <recommendedName>
        <fullName evidence="8">Peptidase M50 domain-containing protein</fullName>
    </recommendedName>
</protein>
<dbReference type="RefSeq" id="WP_066225798.1">
    <property type="nucleotide sequence ID" value="NZ_JBHJSX010000008.1"/>
</dbReference>
<evidence type="ECO:0000256" key="1">
    <source>
        <dbReference type="ARBA" id="ARBA00001947"/>
    </source>
</evidence>
<name>A0A150LI76_9BACI</name>
<feature type="transmembrane region" description="Helical" evidence="7">
    <location>
        <begin position="80"/>
        <end position="99"/>
    </location>
</feature>
<dbReference type="OrthoDB" id="2080990at2"/>
<dbReference type="Pfam" id="PF02163">
    <property type="entry name" value="Peptidase_M50"/>
    <property type="match status" value="1"/>
</dbReference>
<evidence type="ECO:0000256" key="7">
    <source>
        <dbReference type="SAM" id="Phobius"/>
    </source>
</evidence>